<dbReference type="Proteomes" id="UP000724874">
    <property type="component" value="Unassembled WGS sequence"/>
</dbReference>
<sequence>MDENSPPIKCSKPGCKRFASGKFKRCDPCRVRQAGLVQKGRMKEKTTQTAIMTDATKRRIRTRERFQVCSHPMGNIFP</sequence>
<proteinExistence type="predicted"/>
<protein>
    <submittedName>
        <fullName evidence="1">Uncharacterized protein</fullName>
    </submittedName>
</protein>
<evidence type="ECO:0000313" key="2">
    <source>
        <dbReference type="Proteomes" id="UP000724874"/>
    </source>
</evidence>
<accession>A0A9P5TG55</accession>
<evidence type="ECO:0000313" key="1">
    <source>
        <dbReference type="EMBL" id="KAF8876989.1"/>
    </source>
</evidence>
<keyword evidence="2" id="KW-1185">Reference proteome</keyword>
<organism evidence="1 2">
    <name type="scientific">Gymnopilus junonius</name>
    <name type="common">Spectacular rustgill mushroom</name>
    <name type="synonym">Gymnopilus spectabilis subsp. junonius</name>
    <dbReference type="NCBI Taxonomy" id="109634"/>
    <lineage>
        <taxon>Eukaryota</taxon>
        <taxon>Fungi</taxon>
        <taxon>Dikarya</taxon>
        <taxon>Basidiomycota</taxon>
        <taxon>Agaricomycotina</taxon>
        <taxon>Agaricomycetes</taxon>
        <taxon>Agaricomycetidae</taxon>
        <taxon>Agaricales</taxon>
        <taxon>Agaricineae</taxon>
        <taxon>Hymenogastraceae</taxon>
        <taxon>Gymnopilus</taxon>
    </lineage>
</organism>
<dbReference type="AlphaFoldDB" id="A0A9P5TG55"/>
<dbReference type="EMBL" id="JADNYJ010000176">
    <property type="protein sequence ID" value="KAF8876989.1"/>
    <property type="molecule type" value="Genomic_DNA"/>
</dbReference>
<comment type="caution">
    <text evidence="1">The sequence shown here is derived from an EMBL/GenBank/DDBJ whole genome shotgun (WGS) entry which is preliminary data.</text>
</comment>
<reference evidence="1" key="1">
    <citation type="submission" date="2020-11" db="EMBL/GenBank/DDBJ databases">
        <authorList>
            <consortium name="DOE Joint Genome Institute"/>
            <person name="Ahrendt S."/>
            <person name="Riley R."/>
            <person name="Andreopoulos W."/>
            <person name="LaButti K."/>
            <person name="Pangilinan J."/>
            <person name="Ruiz-duenas F.J."/>
            <person name="Barrasa J.M."/>
            <person name="Sanchez-Garcia M."/>
            <person name="Camarero S."/>
            <person name="Miyauchi S."/>
            <person name="Serrano A."/>
            <person name="Linde D."/>
            <person name="Babiker R."/>
            <person name="Drula E."/>
            <person name="Ayuso-Fernandez I."/>
            <person name="Pacheco R."/>
            <person name="Padilla G."/>
            <person name="Ferreira P."/>
            <person name="Barriuso J."/>
            <person name="Kellner H."/>
            <person name="Castanera R."/>
            <person name="Alfaro M."/>
            <person name="Ramirez L."/>
            <person name="Pisabarro A.G."/>
            <person name="Kuo A."/>
            <person name="Tritt A."/>
            <person name="Lipzen A."/>
            <person name="He G."/>
            <person name="Yan M."/>
            <person name="Ng V."/>
            <person name="Cullen D."/>
            <person name="Martin F."/>
            <person name="Rosso M.-N."/>
            <person name="Henrissat B."/>
            <person name="Hibbett D."/>
            <person name="Martinez A.T."/>
            <person name="Grigoriev I.V."/>
        </authorList>
    </citation>
    <scope>NUCLEOTIDE SEQUENCE</scope>
    <source>
        <strain evidence="1">AH 44721</strain>
    </source>
</reference>
<name>A0A9P5TG55_GYMJU</name>
<gene>
    <name evidence="1" type="ORF">CPB84DRAFT_1795493</name>
</gene>